<keyword evidence="2 5" id="KW-0808">Transferase</keyword>
<name>A0A9D1JCP4_9FIRM</name>
<dbReference type="PANTHER" id="PTHR43017:SF1">
    <property type="entry name" value="ACETYLTRANSFERASE YJL218W-RELATED"/>
    <property type="match status" value="1"/>
</dbReference>
<evidence type="ECO:0000256" key="3">
    <source>
        <dbReference type="ARBA" id="ARBA00022737"/>
    </source>
</evidence>
<comment type="caution">
    <text evidence="7">The sequence shown here is derived from an EMBL/GenBank/DDBJ whole genome shotgun (WGS) entry which is preliminary data.</text>
</comment>
<evidence type="ECO:0000256" key="1">
    <source>
        <dbReference type="ARBA" id="ARBA00007274"/>
    </source>
</evidence>
<protein>
    <recommendedName>
        <fullName evidence="5">Acetyltransferase</fullName>
        <ecNumber evidence="5">2.3.1.-</ecNumber>
    </recommendedName>
</protein>
<feature type="domain" description="Maltose/galactoside acetyltransferase" evidence="6">
    <location>
        <begin position="4"/>
        <end position="59"/>
    </location>
</feature>
<evidence type="ECO:0000256" key="4">
    <source>
        <dbReference type="ARBA" id="ARBA00023315"/>
    </source>
</evidence>
<reference evidence="7" key="2">
    <citation type="journal article" date="2021" name="PeerJ">
        <title>Extensive microbial diversity within the chicken gut microbiome revealed by metagenomics and culture.</title>
        <authorList>
            <person name="Gilroy R."/>
            <person name="Ravi A."/>
            <person name="Getino M."/>
            <person name="Pursley I."/>
            <person name="Horton D.L."/>
            <person name="Alikhan N.F."/>
            <person name="Baker D."/>
            <person name="Gharbi K."/>
            <person name="Hall N."/>
            <person name="Watson M."/>
            <person name="Adriaenssens E.M."/>
            <person name="Foster-Nyarko E."/>
            <person name="Jarju S."/>
            <person name="Secka A."/>
            <person name="Antonio M."/>
            <person name="Oren A."/>
            <person name="Chaudhuri R.R."/>
            <person name="La Ragione R."/>
            <person name="Hildebrand F."/>
            <person name="Pallen M.J."/>
        </authorList>
    </citation>
    <scope>NUCLEOTIDE SEQUENCE</scope>
    <source>
        <strain evidence="7">ChiW13-3771</strain>
    </source>
</reference>
<dbReference type="InterPro" id="IPR001451">
    <property type="entry name" value="Hexapep"/>
</dbReference>
<evidence type="ECO:0000313" key="8">
    <source>
        <dbReference type="Proteomes" id="UP000824201"/>
    </source>
</evidence>
<proteinExistence type="inferred from homology"/>
<evidence type="ECO:0000256" key="5">
    <source>
        <dbReference type="RuleBase" id="RU367021"/>
    </source>
</evidence>
<dbReference type="SMART" id="SM01266">
    <property type="entry name" value="Mac"/>
    <property type="match status" value="1"/>
</dbReference>
<dbReference type="InterPro" id="IPR018357">
    <property type="entry name" value="Hexapep_transf_CS"/>
</dbReference>
<dbReference type="InterPro" id="IPR024688">
    <property type="entry name" value="Mac_dom"/>
</dbReference>
<dbReference type="EC" id="2.3.1.-" evidence="5"/>
<dbReference type="PANTHER" id="PTHR43017">
    <property type="entry name" value="GALACTOSIDE O-ACETYLTRANSFERASE"/>
    <property type="match status" value="1"/>
</dbReference>
<dbReference type="EMBL" id="DVHN01000052">
    <property type="protein sequence ID" value="HIR88232.1"/>
    <property type="molecule type" value="Genomic_DNA"/>
</dbReference>
<dbReference type="Proteomes" id="UP000824201">
    <property type="component" value="Unassembled WGS sequence"/>
</dbReference>
<dbReference type="Pfam" id="PF12464">
    <property type="entry name" value="Mac"/>
    <property type="match status" value="1"/>
</dbReference>
<reference evidence="7" key="1">
    <citation type="submission" date="2020-10" db="EMBL/GenBank/DDBJ databases">
        <authorList>
            <person name="Gilroy R."/>
        </authorList>
    </citation>
    <scope>NUCLEOTIDE SEQUENCE</scope>
    <source>
        <strain evidence="7">ChiW13-3771</strain>
    </source>
</reference>
<gene>
    <name evidence="7" type="ORF">IAC96_04700</name>
</gene>
<dbReference type="Pfam" id="PF00132">
    <property type="entry name" value="Hexapep"/>
    <property type="match status" value="1"/>
</dbReference>
<dbReference type="FunFam" id="2.160.10.10:FF:000025">
    <property type="entry name" value="Hexapeptide-repeat containing-acetyltransferase"/>
    <property type="match status" value="1"/>
</dbReference>
<dbReference type="Gene3D" id="2.160.10.10">
    <property type="entry name" value="Hexapeptide repeat proteins"/>
    <property type="match status" value="1"/>
</dbReference>
<dbReference type="InterPro" id="IPR039369">
    <property type="entry name" value="LacA-like"/>
</dbReference>
<dbReference type="GO" id="GO:0008870">
    <property type="term" value="F:galactoside O-acetyltransferase activity"/>
    <property type="evidence" value="ECO:0007669"/>
    <property type="project" value="TreeGrafter"/>
</dbReference>
<dbReference type="CDD" id="cd03357">
    <property type="entry name" value="LbH_MAT_GAT"/>
    <property type="match status" value="1"/>
</dbReference>
<keyword evidence="3" id="KW-0677">Repeat</keyword>
<dbReference type="SUPFAM" id="SSF51161">
    <property type="entry name" value="Trimeric LpxA-like enzymes"/>
    <property type="match status" value="1"/>
</dbReference>
<evidence type="ECO:0000259" key="6">
    <source>
        <dbReference type="SMART" id="SM01266"/>
    </source>
</evidence>
<accession>A0A9D1JCP4</accession>
<evidence type="ECO:0000313" key="7">
    <source>
        <dbReference type="EMBL" id="HIR88232.1"/>
    </source>
</evidence>
<evidence type="ECO:0000256" key="2">
    <source>
        <dbReference type="ARBA" id="ARBA00022679"/>
    </source>
</evidence>
<dbReference type="PROSITE" id="PS00101">
    <property type="entry name" value="HEXAPEP_TRANSFERASES"/>
    <property type="match status" value="1"/>
</dbReference>
<dbReference type="InterPro" id="IPR011004">
    <property type="entry name" value="Trimer_LpxA-like_sf"/>
</dbReference>
<sequence length="195" mass="21326">MNILEIMQQNQSYCSNHRDMPSQLQQKAKQLCWEYNKTSPKEGEKRAEILRELFGDCHPLTFIEPSFRCDYGFNIHTYGLTVINYNCVILDTSPVHIGKNVFIAPGVCIACAGHSIDAEQRSNGIGTSSPITIGDDVWIGANATICGGVKIGNGTVIGAGSVVTRNIPEGVIAVGNPCRVLRKVTEQDKVNPMQF</sequence>
<keyword evidence="4 5" id="KW-0012">Acyltransferase</keyword>
<comment type="similarity">
    <text evidence="1 5">Belongs to the transferase hexapeptide repeat family.</text>
</comment>
<organism evidence="7 8">
    <name type="scientific">Candidatus Fimimorpha faecalis</name>
    <dbReference type="NCBI Taxonomy" id="2840824"/>
    <lineage>
        <taxon>Bacteria</taxon>
        <taxon>Bacillati</taxon>
        <taxon>Bacillota</taxon>
        <taxon>Clostridia</taxon>
        <taxon>Eubacteriales</taxon>
        <taxon>Candidatus Fimimorpha</taxon>
    </lineage>
</organism>
<dbReference type="AlphaFoldDB" id="A0A9D1JCP4"/>